<dbReference type="Gene3D" id="3.40.190.10">
    <property type="entry name" value="Periplasmic binding protein-like II"/>
    <property type="match status" value="2"/>
</dbReference>
<dbReference type="PANTHER" id="PTHR30222">
    <property type="entry name" value="SPERMIDINE/PUTRESCINE-BINDING PERIPLASMIC PROTEIN"/>
    <property type="match status" value="1"/>
</dbReference>
<dbReference type="SUPFAM" id="SSF53850">
    <property type="entry name" value="Periplasmic binding protein-like II"/>
    <property type="match status" value="1"/>
</dbReference>
<dbReference type="InterPro" id="IPR019546">
    <property type="entry name" value="TAT_signal_bac_arc"/>
</dbReference>
<sequence>MGKSLRRRRAEGFVRDFAAGRVDRRHFLKALAAVGIGLGTTTLGQRLAAAKPNLTYYTWAGYDDPIYHNAYVKKNGGTPNYAIFADEEEALQRVRNGYRADVAHPCTSNVVRWHAAGIVKPIDVDRLENWPDVFEGFKKVSGVQIDGQIFHVPWEWGNSSIAYRPDKVEIAEESYGLLLDERYKGKMSAFDNSEEVPIMSAILAGAKNPFALSEDEYPKVEAVMTKLNANIRFYWTDATEMQQGLASGELVATTAWNDIVKTMADQDVPIKFMTPKEGILTWICGMVLMKDGPGDESQAYEFMDAMLSTESGVTLMENLYYGHSNRKTLAAADPELVKGLAFDKAEERISDPRTHFFEPQANDQRERLIAMFEKVKAGL</sequence>
<dbReference type="KEGG" id="htq:FRZ44_11980"/>
<dbReference type="PANTHER" id="PTHR30222:SF17">
    <property type="entry name" value="SPERMIDINE_PUTRESCINE-BINDING PERIPLASMIC PROTEIN"/>
    <property type="match status" value="1"/>
</dbReference>
<dbReference type="OrthoDB" id="6776301at2"/>
<proteinExistence type="predicted"/>
<dbReference type="InterPro" id="IPR006311">
    <property type="entry name" value="TAT_signal"/>
</dbReference>
<keyword evidence="1" id="KW-0732">Signal</keyword>
<dbReference type="PROSITE" id="PS51318">
    <property type="entry name" value="TAT"/>
    <property type="match status" value="1"/>
</dbReference>
<evidence type="ECO:0000313" key="2">
    <source>
        <dbReference type="EMBL" id="QEX15909.1"/>
    </source>
</evidence>
<dbReference type="Pfam" id="PF13416">
    <property type="entry name" value="SBP_bac_8"/>
    <property type="match status" value="1"/>
</dbReference>
<protein>
    <submittedName>
        <fullName evidence="2">Spermidine/putrescine ABC transporter</fullName>
    </submittedName>
</protein>
<dbReference type="InterPro" id="IPR006059">
    <property type="entry name" value="SBP"/>
</dbReference>
<dbReference type="Proteomes" id="UP000326202">
    <property type="component" value="Chromosome"/>
</dbReference>
<dbReference type="NCBIfam" id="TIGR01409">
    <property type="entry name" value="TAT_signal_seq"/>
    <property type="match status" value="1"/>
</dbReference>
<reference evidence="2 3" key="1">
    <citation type="submission" date="2019-08" db="EMBL/GenBank/DDBJ databases">
        <title>Hyperibacter terrae gen. nov., sp. nov. and Hyperibacter viscosus sp. nov., two new members in the family Rhodospirillaceae isolated from the rhizosphere of Hypericum perforatum.</title>
        <authorList>
            <person name="Noviana Z."/>
        </authorList>
    </citation>
    <scope>NUCLEOTIDE SEQUENCE [LARGE SCALE GENOMIC DNA]</scope>
    <source>
        <strain evidence="2 3">R5913</strain>
    </source>
</reference>
<keyword evidence="3" id="KW-1185">Reference proteome</keyword>
<name>A0A5J6MEW0_9PROT</name>
<evidence type="ECO:0000256" key="1">
    <source>
        <dbReference type="ARBA" id="ARBA00022729"/>
    </source>
</evidence>
<dbReference type="AlphaFoldDB" id="A0A5J6MEW0"/>
<gene>
    <name evidence="2" type="ORF">FRZ44_11980</name>
</gene>
<evidence type="ECO:0000313" key="3">
    <source>
        <dbReference type="Proteomes" id="UP000326202"/>
    </source>
</evidence>
<dbReference type="EMBL" id="CP042906">
    <property type="protein sequence ID" value="QEX15909.1"/>
    <property type="molecule type" value="Genomic_DNA"/>
</dbReference>
<organism evidence="2 3">
    <name type="scientific">Hypericibacter terrae</name>
    <dbReference type="NCBI Taxonomy" id="2602015"/>
    <lineage>
        <taxon>Bacteria</taxon>
        <taxon>Pseudomonadati</taxon>
        <taxon>Pseudomonadota</taxon>
        <taxon>Alphaproteobacteria</taxon>
        <taxon>Rhodospirillales</taxon>
        <taxon>Dongiaceae</taxon>
        <taxon>Hypericibacter</taxon>
    </lineage>
</organism>
<dbReference type="RefSeq" id="WP_151176325.1">
    <property type="nucleotide sequence ID" value="NZ_CP042906.1"/>
</dbReference>
<accession>A0A5J6MEW0</accession>